<dbReference type="EMBL" id="CDMZ01000004">
    <property type="protein sequence ID" value="CEM04215.1"/>
    <property type="molecule type" value="Genomic_DNA"/>
</dbReference>
<organism evidence="2">
    <name type="scientific">Chromera velia CCMP2878</name>
    <dbReference type="NCBI Taxonomy" id="1169474"/>
    <lineage>
        <taxon>Eukaryota</taxon>
        <taxon>Sar</taxon>
        <taxon>Alveolata</taxon>
        <taxon>Colpodellida</taxon>
        <taxon>Chromeraceae</taxon>
        <taxon>Chromera</taxon>
    </lineage>
</organism>
<feature type="region of interest" description="Disordered" evidence="1">
    <location>
        <begin position="98"/>
        <end position="120"/>
    </location>
</feature>
<sequence length="356" mass="37773">MEGGQGSSVVSFYQTKLSHLEEKVTQDLEQMKDQVRDQLKRKEEKCDRELQRLLALEASSEARLLEMEKAQEALSTAKDGRLLEDEIAKLHSRLDKMSQELANSRQKLDDYRENPPGQGEITKKACDVVRQYLSTILKSFCQDLYKNPGQNPMLLFADKGGGGNSGPPPQTPPNRQAGGPSVQNSTRDQQPPQQQQPTQRQRAMANLSQMLPPGSGVRPGVTPAARAAGGRPTHGVARSQVGVPVSFRPLVGGNVRQMGSSGRMPVAAGGGRSAAVEGDGESARGGKHSDPSMPVPSGGGGGGGHRGQLSSFPSRGVRGGLETGAGGEGKRYNYQSSVRGAGTQLYPKASNGHGGE</sequence>
<feature type="region of interest" description="Disordered" evidence="1">
    <location>
        <begin position="152"/>
        <end position="239"/>
    </location>
</feature>
<feature type="compositionally biased region" description="Gly residues" evidence="1">
    <location>
        <begin position="297"/>
        <end position="306"/>
    </location>
</feature>
<name>A0A0G4EZH9_9ALVE</name>
<feature type="compositionally biased region" description="Gly residues" evidence="1">
    <location>
        <begin position="317"/>
        <end position="327"/>
    </location>
</feature>
<accession>A0A0G4EZH9</accession>
<feature type="compositionally biased region" description="Low complexity" evidence="1">
    <location>
        <begin position="186"/>
        <end position="202"/>
    </location>
</feature>
<dbReference type="AlphaFoldDB" id="A0A0G4EZH9"/>
<evidence type="ECO:0000256" key="1">
    <source>
        <dbReference type="SAM" id="MobiDB-lite"/>
    </source>
</evidence>
<feature type="region of interest" description="Disordered" evidence="1">
    <location>
        <begin position="253"/>
        <end position="356"/>
    </location>
</feature>
<gene>
    <name evidence="2" type="ORF">Cvel_14218</name>
</gene>
<evidence type="ECO:0000313" key="2">
    <source>
        <dbReference type="EMBL" id="CEM04215.1"/>
    </source>
</evidence>
<protein>
    <submittedName>
        <fullName evidence="2">Uncharacterized protein</fullName>
    </submittedName>
</protein>
<proteinExistence type="predicted"/>
<feature type="compositionally biased region" description="Basic and acidic residues" evidence="1">
    <location>
        <begin position="281"/>
        <end position="290"/>
    </location>
</feature>
<dbReference type="VEuPathDB" id="CryptoDB:Cvel_14218"/>
<reference evidence="2" key="1">
    <citation type="submission" date="2014-11" db="EMBL/GenBank/DDBJ databases">
        <authorList>
            <person name="Otto D Thomas"/>
            <person name="Naeem Raeece"/>
        </authorList>
    </citation>
    <scope>NUCLEOTIDE SEQUENCE</scope>
</reference>